<evidence type="ECO:0000256" key="1">
    <source>
        <dbReference type="ARBA" id="ARBA00022676"/>
    </source>
</evidence>
<evidence type="ECO:0000259" key="3">
    <source>
        <dbReference type="Pfam" id="PF00534"/>
    </source>
</evidence>
<dbReference type="EC" id="2.4.-.-" evidence="5"/>
<keyword evidence="2 5" id="KW-0808">Transferase</keyword>
<proteinExistence type="predicted"/>
<dbReference type="SUPFAM" id="SSF53756">
    <property type="entry name" value="UDP-Glycosyltransferase/glycogen phosphorylase"/>
    <property type="match status" value="1"/>
</dbReference>
<organism evidence="5 6">
    <name type="scientific">Amycolatopsis halotolerans</name>
    <dbReference type="NCBI Taxonomy" id="330083"/>
    <lineage>
        <taxon>Bacteria</taxon>
        <taxon>Bacillati</taxon>
        <taxon>Actinomycetota</taxon>
        <taxon>Actinomycetes</taxon>
        <taxon>Pseudonocardiales</taxon>
        <taxon>Pseudonocardiaceae</taxon>
        <taxon>Amycolatopsis</taxon>
    </lineage>
</organism>
<dbReference type="Proteomes" id="UP001595764">
    <property type="component" value="Unassembled WGS sequence"/>
</dbReference>
<reference evidence="6" key="1">
    <citation type="journal article" date="2019" name="Int. J. Syst. Evol. Microbiol.">
        <title>The Global Catalogue of Microorganisms (GCM) 10K type strain sequencing project: providing services to taxonomists for standard genome sequencing and annotation.</title>
        <authorList>
            <consortium name="The Broad Institute Genomics Platform"/>
            <consortium name="The Broad Institute Genome Sequencing Center for Infectious Disease"/>
            <person name="Wu L."/>
            <person name="Ma J."/>
        </authorList>
    </citation>
    <scope>NUCLEOTIDE SEQUENCE [LARGE SCALE GENOMIC DNA]</scope>
    <source>
        <strain evidence="6">CGMCC 4.7682</strain>
    </source>
</reference>
<dbReference type="Pfam" id="PF13439">
    <property type="entry name" value="Glyco_transf_4"/>
    <property type="match status" value="1"/>
</dbReference>
<protein>
    <submittedName>
        <fullName evidence="5">Glycosyltransferase family 4 protein</fullName>
        <ecNumber evidence="5">2.4.-.-</ecNumber>
    </submittedName>
</protein>
<dbReference type="InterPro" id="IPR001296">
    <property type="entry name" value="Glyco_trans_1"/>
</dbReference>
<dbReference type="GO" id="GO:0016757">
    <property type="term" value="F:glycosyltransferase activity"/>
    <property type="evidence" value="ECO:0007669"/>
    <property type="project" value="UniProtKB-KW"/>
</dbReference>
<evidence type="ECO:0000256" key="2">
    <source>
        <dbReference type="ARBA" id="ARBA00022679"/>
    </source>
</evidence>
<evidence type="ECO:0000313" key="5">
    <source>
        <dbReference type="EMBL" id="MFC3515148.1"/>
    </source>
</evidence>
<dbReference type="RefSeq" id="WP_377876250.1">
    <property type="nucleotide sequence ID" value="NZ_JBHMAY010000092.1"/>
</dbReference>
<sequence length="392" mass="42499">MKIAHIVNVGFEAGGAERSVRLVADGLRRRGQQVLVIATDHLLDDPAVSDREVFADVLVPAIRGGAARRFAGYFWHRPAYRQVSAALRSFGPDVVHLHTIGEFSPAVLSASAAYPRVLTVHGPEDWTGQLLSWNLRSRTEGRARLSTMDTARLAYLRFLQRPAYLRRLRTVDRVLTPSRFLADAVLHDLPRTPIHVVPNGVPLRAAEPVPDAAHALFAGRLELVKGAHVLVDAFATVARRLPDARLTLAGDGTQRAVLEKSVSEHGVADRVRFAGWLDGPELAAAYRAASVVVIPSVWPENFPTVALEALCVGRAVAATDVGGIPELVRPGHNGVLVPPGERRALADALSRLLGDTALRRAMGARSAGLACCHSLSTFLDRLEQHYQEVQPL</sequence>
<keyword evidence="1 5" id="KW-0328">Glycosyltransferase</keyword>
<accession>A0ABV7QPU8</accession>
<name>A0ABV7QPU8_9PSEU</name>
<evidence type="ECO:0000313" key="6">
    <source>
        <dbReference type="Proteomes" id="UP001595764"/>
    </source>
</evidence>
<comment type="caution">
    <text evidence="5">The sequence shown here is derived from an EMBL/GenBank/DDBJ whole genome shotgun (WGS) entry which is preliminary data.</text>
</comment>
<dbReference type="PANTHER" id="PTHR12526:SF635">
    <property type="entry name" value="GLYCOSYL TRANSFERASE GROUP 1"/>
    <property type="match status" value="1"/>
</dbReference>
<evidence type="ECO:0000259" key="4">
    <source>
        <dbReference type="Pfam" id="PF13439"/>
    </source>
</evidence>
<dbReference type="PANTHER" id="PTHR12526">
    <property type="entry name" value="GLYCOSYLTRANSFERASE"/>
    <property type="match status" value="1"/>
</dbReference>
<feature type="domain" description="Glycosyl transferase family 1" evidence="3">
    <location>
        <begin position="213"/>
        <end position="365"/>
    </location>
</feature>
<gene>
    <name evidence="5" type="ORF">ACFORO_33600</name>
</gene>
<dbReference type="EMBL" id="JBHRWI010000048">
    <property type="protein sequence ID" value="MFC3515148.1"/>
    <property type="molecule type" value="Genomic_DNA"/>
</dbReference>
<feature type="domain" description="Glycosyltransferase subfamily 4-like N-terminal" evidence="4">
    <location>
        <begin position="14"/>
        <end position="203"/>
    </location>
</feature>
<dbReference type="Gene3D" id="3.40.50.2000">
    <property type="entry name" value="Glycogen Phosphorylase B"/>
    <property type="match status" value="2"/>
</dbReference>
<dbReference type="CDD" id="cd03801">
    <property type="entry name" value="GT4_PimA-like"/>
    <property type="match status" value="1"/>
</dbReference>
<keyword evidence="6" id="KW-1185">Reference proteome</keyword>
<dbReference type="Pfam" id="PF00534">
    <property type="entry name" value="Glycos_transf_1"/>
    <property type="match status" value="1"/>
</dbReference>
<dbReference type="InterPro" id="IPR028098">
    <property type="entry name" value="Glyco_trans_4-like_N"/>
</dbReference>